<name>A0A4P6XTB3_9ASCO</name>
<dbReference type="CDD" id="cd07067">
    <property type="entry name" value="HP_PGM_like"/>
    <property type="match status" value="1"/>
</dbReference>
<dbReference type="GO" id="GO:0005737">
    <property type="term" value="C:cytoplasm"/>
    <property type="evidence" value="ECO:0007669"/>
    <property type="project" value="TreeGrafter"/>
</dbReference>
<reference evidence="2" key="1">
    <citation type="submission" date="2019-03" db="EMBL/GenBank/DDBJ databases">
        <title>Snf2 controls pulcherriminic acid biosynthesis and connects pigmentation and antifungal activity of the yeast Metschnikowia pulcherrima.</title>
        <authorList>
            <person name="Gore-Lloyd D."/>
            <person name="Sumann I."/>
            <person name="Brachmann A.O."/>
            <person name="Schneeberger K."/>
            <person name="Ortiz-Merino R.A."/>
            <person name="Moreno-Beltran M."/>
            <person name="Schlaefli M."/>
            <person name="Kirner P."/>
            <person name="Santos Kron A."/>
            <person name="Wolfe K.H."/>
            <person name="Piel J."/>
            <person name="Ahrens C.H."/>
            <person name="Henk D."/>
            <person name="Freimoser F.M."/>
        </authorList>
    </citation>
    <scope>NUCLEOTIDE SEQUENCE [LARGE SCALE GENOMIC DNA]</scope>
    <source>
        <strain evidence="2">APC 1.2</strain>
    </source>
</reference>
<accession>A0A4P6XTB3</accession>
<keyword evidence="2" id="KW-1185">Reference proteome</keyword>
<organism evidence="1 2">
    <name type="scientific">Metschnikowia aff. pulcherrima</name>
    <dbReference type="NCBI Taxonomy" id="2163413"/>
    <lineage>
        <taxon>Eukaryota</taxon>
        <taxon>Fungi</taxon>
        <taxon>Dikarya</taxon>
        <taxon>Ascomycota</taxon>
        <taxon>Saccharomycotina</taxon>
        <taxon>Pichiomycetes</taxon>
        <taxon>Metschnikowiaceae</taxon>
        <taxon>Metschnikowia</taxon>
    </lineage>
</organism>
<dbReference type="EMBL" id="CP034461">
    <property type="protein sequence ID" value="QBM90832.1"/>
    <property type="molecule type" value="Genomic_DNA"/>
</dbReference>
<dbReference type="InterPro" id="IPR013078">
    <property type="entry name" value="His_Pase_superF_clade-1"/>
</dbReference>
<dbReference type="PANTHER" id="PTHR48100">
    <property type="entry name" value="BROAD-SPECIFICITY PHOSPHATASE YOR283W-RELATED"/>
    <property type="match status" value="1"/>
</dbReference>
<proteinExistence type="predicted"/>
<dbReference type="InterPro" id="IPR050275">
    <property type="entry name" value="PGM_Phosphatase"/>
</dbReference>
<dbReference type="SUPFAM" id="SSF53254">
    <property type="entry name" value="Phosphoglycerate mutase-like"/>
    <property type="match status" value="1"/>
</dbReference>
<dbReference type="PANTHER" id="PTHR48100:SF1">
    <property type="entry name" value="HISTIDINE PHOSPHATASE FAMILY PROTEIN-RELATED"/>
    <property type="match status" value="1"/>
</dbReference>
<dbReference type="Pfam" id="PF00300">
    <property type="entry name" value="His_Phos_1"/>
    <property type="match status" value="1"/>
</dbReference>
<sequence length="309" mass="35837">MSTKPDAIDVHYSIINTDDREQFARALALEIGPKWHFETVPGYFKQLLLDTDETTFDYFKENFGKLKPWPQIAREISELNKNSPENVHYKLFLLGRHGQGYHNLANLIYGEAEWNAKWLHLTTDGKIVWGPDPELTELGLKQAKDNYDQLEIELREGLHLPTRWFSSPFRRLIDTLIGTWDGHVDLKSVQPFIKEDLRETLGVHTCDKRSPRRVIAEKYEEKGFVIEDGFEEEDTLFKEDYREKVWEQAVRQDRAFQHIFGATDKFSDEFISVTSHLGLIRTQLLVLGHRAFAIGTGGMIPVVVKGTYK</sequence>
<gene>
    <name evidence="1" type="primary">MPUL0F04200</name>
    <name evidence="1" type="ORF">METSCH_F04200</name>
</gene>
<evidence type="ECO:0000313" key="2">
    <source>
        <dbReference type="Proteomes" id="UP000292447"/>
    </source>
</evidence>
<dbReference type="InterPro" id="IPR029033">
    <property type="entry name" value="His_PPase_superfam"/>
</dbReference>
<protein>
    <submittedName>
        <fullName evidence="1">Broad specificity phosphatase PhoE</fullName>
    </submittedName>
</protein>
<dbReference type="AlphaFoldDB" id="A0A4P6XTB3"/>
<dbReference type="GO" id="GO:0016791">
    <property type="term" value="F:phosphatase activity"/>
    <property type="evidence" value="ECO:0007669"/>
    <property type="project" value="TreeGrafter"/>
</dbReference>
<evidence type="ECO:0000313" key="1">
    <source>
        <dbReference type="EMBL" id="QBM90832.1"/>
    </source>
</evidence>
<dbReference type="Proteomes" id="UP000292447">
    <property type="component" value="Chromosome VI"/>
</dbReference>
<dbReference type="Gene3D" id="3.40.50.1240">
    <property type="entry name" value="Phosphoglycerate mutase-like"/>
    <property type="match status" value="1"/>
</dbReference>